<accession>A0AAV4UX25</accession>
<sequence>MRELGMNSMGSALAPWQRINALKAFFFPATQFAMRTGQFKKTDWEKVDKMIRKEVKTTLSIPDGAANEYLYGHRKHGCMGITIASEESDFNLGDTAFKLLTQGLTATVVPFLVGAPGMTSS</sequence>
<organism evidence="1 2">
    <name type="scientific">Caerostris darwini</name>
    <dbReference type="NCBI Taxonomy" id="1538125"/>
    <lineage>
        <taxon>Eukaryota</taxon>
        <taxon>Metazoa</taxon>
        <taxon>Ecdysozoa</taxon>
        <taxon>Arthropoda</taxon>
        <taxon>Chelicerata</taxon>
        <taxon>Arachnida</taxon>
        <taxon>Araneae</taxon>
        <taxon>Araneomorphae</taxon>
        <taxon>Entelegynae</taxon>
        <taxon>Araneoidea</taxon>
        <taxon>Araneidae</taxon>
        <taxon>Caerostris</taxon>
    </lineage>
</organism>
<proteinExistence type="predicted"/>
<evidence type="ECO:0000313" key="1">
    <source>
        <dbReference type="EMBL" id="GIY62500.1"/>
    </source>
</evidence>
<reference evidence="1 2" key="1">
    <citation type="submission" date="2021-06" db="EMBL/GenBank/DDBJ databases">
        <title>Caerostris darwini draft genome.</title>
        <authorList>
            <person name="Kono N."/>
            <person name="Arakawa K."/>
        </authorList>
    </citation>
    <scope>NUCLEOTIDE SEQUENCE [LARGE SCALE GENOMIC DNA]</scope>
</reference>
<keyword evidence="2" id="KW-1185">Reference proteome</keyword>
<evidence type="ECO:0000313" key="2">
    <source>
        <dbReference type="Proteomes" id="UP001054837"/>
    </source>
</evidence>
<comment type="caution">
    <text evidence="1">The sequence shown here is derived from an EMBL/GenBank/DDBJ whole genome shotgun (WGS) entry which is preliminary data.</text>
</comment>
<dbReference type="Proteomes" id="UP001054837">
    <property type="component" value="Unassembled WGS sequence"/>
</dbReference>
<gene>
    <name evidence="1" type="primary">PO21_10</name>
    <name evidence="1" type="ORF">CDAR_495241</name>
</gene>
<name>A0AAV4UX25_9ARAC</name>
<protein>
    <submittedName>
        <fullName evidence="1">Retrovirus-related Pol polyprotein from type-1 retrotransposable element R2</fullName>
    </submittedName>
</protein>
<dbReference type="EMBL" id="BPLQ01012095">
    <property type="protein sequence ID" value="GIY62500.1"/>
    <property type="molecule type" value="Genomic_DNA"/>
</dbReference>
<dbReference type="AlphaFoldDB" id="A0AAV4UX25"/>